<evidence type="ECO:0000313" key="1">
    <source>
        <dbReference type="EMBL" id="WKD50111.1"/>
    </source>
</evidence>
<organism evidence="1 2">
    <name type="scientific">Microbulbifer spongiae</name>
    <dbReference type="NCBI Taxonomy" id="2944933"/>
    <lineage>
        <taxon>Bacteria</taxon>
        <taxon>Pseudomonadati</taxon>
        <taxon>Pseudomonadota</taxon>
        <taxon>Gammaproteobacteria</taxon>
        <taxon>Cellvibrionales</taxon>
        <taxon>Microbulbiferaceae</taxon>
        <taxon>Microbulbifer</taxon>
    </lineage>
</organism>
<name>A0ABY9ECM2_9GAMM</name>
<sequence>MKIMALKNYIFTLIIILSGCTTTELSNASKPIAVEKGKLPASKRIYYFQHKLISKWVFESEGAFFFDIYNGQIGQLIEAASEIVDGDYASEVTVVPLYDRDAVLIKFPEPIALANCFFALIKKEGNSYSYYTYEKTMDIEGEAVAGVLGGWNSDGGHRNFGPRGYKSENQFIADVLGLDIKD</sequence>
<reference evidence="1 2" key="1">
    <citation type="submission" date="2022-05" db="EMBL/GenBank/DDBJ databases">
        <title>Microbulbifer sp. nov., isolated from sponge.</title>
        <authorList>
            <person name="Gao L."/>
        </authorList>
    </citation>
    <scope>NUCLEOTIDE SEQUENCE [LARGE SCALE GENOMIC DNA]</scope>
    <source>
        <strain evidence="1 2">MI-G</strain>
    </source>
</reference>
<keyword evidence="2" id="KW-1185">Reference proteome</keyword>
<gene>
    <name evidence="1" type="ORF">M8T91_01390</name>
</gene>
<dbReference type="RefSeq" id="WP_301416100.1">
    <property type="nucleotide sequence ID" value="NZ_CP098023.1"/>
</dbReference>
<dbReference type="EMBL" id="CP098023">
    <property type="protein sequence ID" value="WKD50111.1"/>
    <property type="molecule type" value="Genomic_DNA"/>
</dbReference>
<dbReference type="PROSITE" id="PS51257">
    <property type="entry name" value="PROKAR_LIPOPROTEIN"/>
    <property type="match status" value="1"/>
</dbReference>
<proteinExistence type="predicted"/>
<protein>
    <recommendedName>
        <fullName evidence="3">DUF2846 domain-containing protein</fullName>
    </recommendedName>
</protein>
<evidence type="ECO:0008006" key="3">
    <source>
        <dbReference type="Google" id="ProtNLM"/>
    </source>
</evidence>
<accession>A0ABY9ECM2</accession>
<evidence type="ECO:0000313" key="2">
    <source>
        <dbReference type="Proteomes" id="UP001321520"/>
    </source>
</evidence>
<dbReference type="Proteomes" id="UP001321520">
    <property type="component" value="Chromosome"/>
</dbReference>